<dbReference type="EnsemblBacteria" id="CAK08099">
    <property type="protein sequence ID" value="CAK08099"/>
    <property type="gene ID" value="RL2611"/>
</dbReference>
<protein>
    <submittedName>
        <fullName evidence="1">Uncharacterized protein</fullName>
    </submittedName>
</protein>
<dbReference type="Proteomes" id="UP000006575">
    <property type="component" value="Chromosome"/>
</dbReference>
<dbReference type="EMBL" id="AM236080">
    <property type="protein sequence ID" value="CAK08099.1"/>
    <property type="molecule type" value="Genomic_DNA"/>
</dbReference>
<name>Q1MG24_RHIJ3</name>
<organism evidence="1 2">
    <name type="scientific">Rhizobium johnstonii (strain DSM 114642 / LMG 32736 / 3841)</name>
    <name type="common">Rhizobium leguminosarum bv. viciae</name>
    <dbReference type="NCBI Taxonomy" id="216596"/>
    <lineage>
        <taxon>Bacteria</taxon>
        <taxon>Pseudomonadati</taxon>
        <taxon>Pseudomonadota</taxon>
        <taxon>Alphaproteobacteria</taxon>
        <taxon>Hyphomicrobiales</taxon>
        <taxon>Rhizobiaceae</taxon>
        <taxon>Rhizobium/Agrobacterium group</taxon>
        <taxon>Rhizobium</taxon>
        <taxon>Rhizobium johnstonii</taxon>
    </lineage>
</organism>
<accession>Q1MG24</accession>
<dbReference type="HOGENOM" id="CLU_1947088_0_0_5"/>
<proteinExistence type="predicted"/>
<dbReference type="KEGG" id="rle:RL2611"/>
<evidence type="ECO:0000313" key="2">
    <source>
        <dbReference type="Proteomes" id="UP000006575"/>
    </source>
</evidence>
<sequence>MRLELREKKEIEHLRDSKKNGDALARFPLFNLCRDGARQENARRQQRAGNFFLTRKSGRCLEFAADLQTGACHAVVRPIAEIGMRGMGDLGDDVTVCVETIGRAQIFVEEDATAEFRARDHRPRDRRYE</sequence>
<evidence type="ECO:0000313" key="1">
    <source>
        <dbReference type="EMBL" id="CAK08099.1"/>
    </source>
</evidence>
<gene>
    <name evidence="1" type="ordered locus">RL2611</name>
</gene>
<keyword evidence="2" id="KW-1185">Reference proteome</keyword>
<reference evidence="1 2" key="1">
    <citation type="journal article" date="2006" name="Genome Biol.">
        <title>The genome of Rhizobium leguminosarum has recognizable core and accessory components.</title>
        <authorList>
            <person name="Young J.W."/>
            <person name="Crossman L.C."/>
            <person name="Johnston A.W.B."/>
            <person name="Thomson N.R."/>
            <person name="Ghazoui Z.F."/>
            <person name="Hull K.H."/>
            <person name="Wexler M."/>
            <person name="Curson A.R.J."/>
            <person name="Todd J.D."/>
            <person name="Poole P.S."/>
            <person name="Mauchline T.H."/>
            <person name="East A.K."/>
            <person name="Quail M.A."/>
            <person name="Churcher C."/>
            <person name="Arrowsmith C."/>
            <person name="Cherevach A."/>
            <person name="Chillingworth T."/>
            <person name="Clarke K."/>
            <person name="Cronin A."/>
            <person name="Davis P."/>
            <person name="Fraser A."/>
            <person name="Hance Z."/>
            <person name="Hauser H."/>
            <person name="Jagels K."/>
            <person name="Moule S."/>
            <person name="Mungall K."/>
            <person name="Norbertczak H."/>
            <person name="Rabbinowitsch E."/>
            <person name="Sanders M."/>
            <person name="Simmonds M."/>
            <person name="Whitehead S."/>
            <person name="Parkhill J."/>
        </authorList>
    </citation>
    <scope>NUCLEOTIDE SEQUENCE [LARGE SCALE GENOMIC DNA]</scope>
    <source>
        <strain evidence="2">DSM 114642 / LMG 32736 / 3841</strain>
    </source>
</reference>
<dbReference type="AlphaFoldDB" id="Q1MG24"/>